<dbReference type="EMBL" id="CM046391">
    <property type="protein sequence ID" value="KAI8558157.1"/>
    <property type="molecule type" value="Genomic_DNA"/>
</dbReference>
<name>A0ACC0NXR2_RHOML</name>
<proteinExistence type="predicted"/>
<evidence type="ECO:0000313" key="2">
    <source>
        <dbReference type="Proteomes" id="UP001062846"/>
    </source>
</evidence>
<reference evidence="1" key="1">
    <citation type="submission" date="2022-02" db="EMBL/GenBank/DDBJ databases">
        <title>Plant Genome Project.</title>
        <authorList>
            <person name="Zhang R.-G."/>
        </authorList>
    </citation>
    <scope>NUCLEOTIDE SEQUENCE</scope>
    <source>
        <strain evidence="1">AT1</strain>
    </source>
</reference>
<keyword evidence="2" id="KW-1185">Reference proteome</keyword>
<sequence length="235" mass="26442">MRRSKRIARQNTSTAAVAVPELPNHIICDILSRLPINSILTCKRVCKAGRNLTLEPYFAKLHISRVPLSLIFYRHSTNANTPSHFEILQLHDPTDFGHRSATVKFTTGIYFPHMDIGKVASCNGLILLSNRLKTLSLCATPLVHNILFFLNLLNWQPRRIVALSDLGSGGHCKSTDQYKVLRFTRTHRPTRSMDIAVYTLGVDDEWRSLGDTAQPPCIFNSTLVFLNGGFSLDRL</sequence>
<organism evidence="1 2">
    <name type="scientific">Rhododendron molle</name>
    <name type="common">Chinese azalea</name>
    <name type="synonym">Azalea mollis</name>
    <dbReference type="NCBI Taxonomy" id="49168"/>
    <lineage>
        <taxon>Eukaryota</taxon>
        <taxon>Viridiplantae</taxon>
        <taxon>Streptophyta</taxon>
        <taxon>Embryophyta</taxon>
        <taxon>Tracheophyta</taxon>
        <taxon>Spermatophyta</taxon>
        <taxon>Magnoliopsida</taxon>
        <taxon>eudicotyledons</taxon>
        <taxon>Gunneridae</taxon>
        <taxon>Pentapetalae</taxon>
        <taxon>asterids</taxon>
        <taxon>Ericales</taxon>
        <taxon>Ericaceae</taxon>
        <taxon>Ericoideae</taxon>
        <taxon>Rhodoreae</taxon>
        <taxon>Rhododendron</taxon>
    </lineage>
</organism>
<evidence type="ECO:0000313" key="1">
    <source>
        <dbReference type="EMBL" id="KAI8558157.1"/>
    </source>
</evidence>
<dbReference type="Proteomes" id="UP001062846">
    <property type="component" value="Chromosome 4"/>
</dbReference>
<comment type="caution">
    <text evidence="1">The sequence shown here is derived from an EMBL/GenBank/DDBJ whole genome shotgun (WGS) entry which is preliminary data.</text>
</comment>
<protein>
    <submittedName>
        <fullName evidence="1">Uncharacterized protein</fullName>
    </submittedName>
</protein>
<gene>
    <name evidence="1" type="ORF">RHMOL_Rhmol04G0067600</name>
</gene>
<accession>A0ACC0NXR2</accession>